<feature type="transmembrane region" description="Helical" evidence="5">
    <location>
        <begin position="153"/>
        <end position="174"/>
    </location>
</feature>
<organism evidence="7 8">
    <name type="scientific">Exiguobacterium undae</name>
    <dbReference type="NCBI Taxonomy" id="169177"/>
    <lineage>
        <taxon>Bacteria</taxon>
        <taxon>Bacillati</taxon>
        <taxon>Bacillota</taxon>
        <taxon>Bacilli</taxon>
        <taxon>Bacillales</taxon>
        <taxon>Bacillales Family XII. Incertae Sedis</taxon>
        <taxon>Exiguobacterium</taxon>
    </lineage>
</organism>
<reference evidence="7 8" key="1">
    <citation type="submission" date="2016-03" db="EMBL/GenBank/DDBJ databases">
        <authorList>
            <person name="Cho S.-Y."/>
            <person name="Lim S."/>
            <person name="Kim H."/>
            <person name="Soh E.H."/>
            <person name="Moon J.S."/>
        </authorList>
    </citation>
    <scope>NUCLEOTIDE SEQUENCE [LARGE SCALE GENOMIC DNA]</scope>
    <source>
        <strain evidence="7 8">KCTC 3810</strain>
    </source>
</reference>
<evidence type="ECO:0000256" key="4">
    <source>
        <dbReference type="ARBA" id="ARBA00023136"/>
    </source>
</evidence>
<proteinExistence type="predicted"/>
<keyword evidence="8" id="KW-1185">Reference proteome</keyword>
<gene>
    <name evidence="7" type="ORF">A3783_12830</name>
</gene>
<evidence type="ECO:0000256" key="2">
    <source>
        <dbReference type="ARBA" id="ARBA00022692"/>
    </source>
</evidence>
<evidence type="ECO:0000256" key="5">
    <source>
        <dbReference type="SAM" id="Phobius"/>
    </source>
</evidence>
<evidence type="ECO:0000313" key="8">
    <source>
        <dbReference type="Proteomes" id="UP000078447"/>
    </source>
</evidence>
<feature type="domain" description="ABC-2 type transporter transmembrane" evidence="6">
    <location>
        <begin position="60"/>
        <end position="224"/>
    </location>
</feature>
<feature type="transmembrane region" description="Helical" evidence="5">
    <location>
        <begin position="51"/>
        <end position="71"/>
    </location>
</feature>
<dbReference type="RefSeq" id="WP_028107082.1">
    <property type="nucleotide sequence ID" value="NZ_LVVL01000016.1"/>
</dbReference>
<dbReference type="PANTHER" id="PTHR43471">
    <property type="entry name" value="ABC TRANSPORTER PERMEASE"/>
    <property type="match status" value="1"/>
</dbReference>
<comment type="subcellular location">
    <subcellularLocation>
        <location evidence="1">Membrane</location>
        <topology evidence="1">Multi-pass membrane protein</topology>
    </subcellularLocation>
</comment>
<keyword evidence="4 5" id="KW-0472">Membrane</keyword>
<feature type="transmembrane region" description="Helical" evidence="5">
    <location>
        <begin position="21"/>
        <end position="39"/>
    </location>
</feature>
<dbReference type="Proteomes" id="UP000078447">
    <property type="component" value="Unassembled WGS sequence"/>
</dbReference>
<sequence>MNLSIQRTLAIFLKDVKDVTRNLFVTTTLLVPILLAIAYRNLGDITLEIHYTVINLTFSSVTAFVQCTLIAEEKEKNTLRTLMLSPATTSEILLGKSLLSLLITLITILLCIQITGYVPEHVGLFALAIIGSCLFYLALGTVLGLITKSVMEASVVVLPIMFLFGFGTMLETLASNNAYLKLLEYLPNLQLLRFAELLEQQKFTSLGLPLLVIGIWSVLGALLAVMVYRKQLQKR</sequence>
<comment type="caution">
    <text evidence="7">The sequence shown here is derived from an EMBL/GenBank/DDBJ whole genome shotgun (WGS) entry which is preliminary data.</text>
</comment>
<keyword evidence="3 5" id="KW-1133">Transmembrane helix</keyword>
<accession>A0ABX2V7B4</accession>
<dbReference type="InterPro" id="IPR013525">
    <property type="entry name" value="ABC2_TM"/>
</dbReference>
<name>A0ABX2V7B4_9BACL</name>
<protein>
    <submittedName>
        <fullName evidence="7">ABC transporter</fullName>
    </submittedName>
</protein>
<feature type="transmembrane region" description="Helical" evidence="5">
    <location>
        <begin position="124"/>
        <end position="146"/>
    </location>
</feature>
<dbReference type="PANTHER" id="PTHR43471:SF1">
    <property type="entry name" value="ABC TRANSPORTER PERMEASE PROTEIN NOSY-RELATED"/>
    <property type="match status" value="1"/>
</dbReference>
<dbReference type="Pfam" id="PF12698">
    <property type="entry name" value="ABC2_membrane_3"/>
    <property type="match status" value="1"/>
</dbReference>
<evidence type="ECO:0000256" key="1">
    <source>
        <dbReference type="ARBA" id="ARBA00004141"/>
    </source>
</evidence>
<keyword evidence="2 5" id="KW-0812">Transmembrane</keyword>
<dbReference type="EMBL" id="LVVL01000016">
    <property type="protein sequence ID" value="OAN10709.1"/>
    <property type="molecule type" value="Genomic_DNA"/>
</dbReference>
<evidence type="ECO:0000259" key="6">
    <source>
        <dbReference type="Pfam" id="PF12698"/>
    </source>
</evidence>
<feature type="transmembrane region" description="Helical" evidence="5">
    <location>
        <begin position="206"/>
        <end position="228"/>
    </location>
</feature>
<evidence type="ECO:0000256" key="3">
    <source>
        <dbReference type="ARBA" id="ARBA00022989"/>
    </source>
</evidence>
<feature type="transmembrane region" description="Helical" evidence="5">
    <location>
        <begin position="92"/>
        <end position="118"/>
    </location>
</feature>
<evidence type="ECO:0000313" key="7">
    <source>
        <dbReference type="EMBL" id="OAN10709.1"/>
    </source>
</evidence>